<feature type="transmembrane region" description="Helical" evidence="7">
    <location>
        <begin position="241"/>
        <end position="262"/>
    </location>
</feature>
<gene>
    <name evidence="9" type="ORF">CSQ86_00280</name>
</gene>
<comment type="similarity">
    <text evidence="7">Belongs to the binding-protein-dependent transport system permease family.</text>
</comment>
<protein>
    <submittedName>
        <fullName evidence="9">Sugar ABC transporter permease</fullName>
    </submittedName>
</protein>
<dbReference type="RefSeq" id="WP_100493186.1">
    <property type="nucleotide sequence ID" value="NZ_PEBJ01000001.1"/>
</dbReference>
<evidence type="ECO:0000313" key="9">
    <source>
        <dbReference type="EMBL" id="PJM77577.1"/>
    </source>
</evidence>
<dbReference type="OrthoDB" id="3521657at2"/>
<comment type="caution">
    <text evidence="9">The sequence shown here is derived from an EMBL/GenBank/DDBJ whole genome shotgun (WGS) entry which is preliminary data.</text>
</comment>
<name>A0A2M9HLA0_9BIFI</name>
<proteinExistence type="inferred from homology"/>
<dbReference type="InterPro" id="IPR000515">
    <property type="entry name" value="MetI-like"/>
</dbReference>
<dbReference type="SUPFAM" id="SSF161098">
    <property type="entry name" value="MetI-like"/>
    <property type="match status" value="1"/>
</dbReference>
<dbReference type="PROSITE" id="PS50928">
    <property type="entry name" value="ABC_TM1"/>
    <property type="match status" value="1"/>
</dbReference>
<dbReference type="GO" id="GO:0055085">
    <property type="term" value="P:transmembrane transport"/>
    <property type="evidence" value="ECO:0007669"/>
    <property type="project" value="InterPro"/>
</dbReference>
<dbReference type="PANTHER" id="PTHR32243:SF18">
    <property type="entry name" value="INNER MEMBRANE ABC TRANSPORTER PERMEASE PROTEIN YCJP"/>
    <property type="match status" value="1"/>
</dbReference>
<evidence type="ECO:0000256" key="6">
    <source>
        <dbReference type="ARBA" id="ARBA00023136"/>
    </source>
</evidence>
<keyword evidence="10" id="KW-1185">Reference proteome</keyword>
<evidence type="ECO:0000256" key="1">
    <source>
        <dbReference type="ARBA" id="ARBA00004651"/>
    </source>
</evidence>
<feature type="transmembrane region" description="Helical" evidence="7">
    <location>
        <begin position="105"/>
        <end position="127"/>
    </location>
</feature>
<dbReference type="Gene3D" id="1.10.3720.10">
    <property type="entry name" value="MetI-like"/>
    <property type="match status" value="1"/>
</dbReference>
<dbReference type="InterPro" id="IPR050901">
    <property type="entry name" value="BP-dep_ABC_trans_perm"/>
</dbReference>
<dbReference type="AlphaFoldDB" id="A0A2M9HLA0"/>
<reference evidence="10" key="1">
    <citation type="submission" date="2017-10" db="EMBL/GenBank/DDBJ databases">
        <title>Draft genome sequences of strains TRE 1, TRE 9, TRE H and TRI 7, isolated from tamarins, belonging to four potential novel Bifidobacterium species.</title>
        <authorList>
            <person name="Mattarelli P."/>
            <person name="Modesto M."/>
            <person name="Puglisi E."/>
            <person name="Morelli L."/>
            <person name="Bonetti A."/>
            <person name="Spezio C."/>
            <person name="Sandri C."/>
        </authorList>
    </citation>
    <scope>NUCLEOTIDE SEQUENCE [LARGE SCALE GENOMIC DNA]</scope>
    <source>
        <strain evidence="10">TREH</strain>
    </source>
</reference>
<dbReference type="Pfam" id="PF00528">
    <property type="entry name" value="BPD_transp_1"/>
    <property type="match status" value="1"/>
</dbReference>
<dbReference type="EMBL" id="PEBJ01000001">
    <property type="protein sequence ID" value="PJM77577.1"/>
    <property type="molecule type" value="Genomic_DNA"/>
</dbReference>
<evidence type="ECO:0000256" key="4">
    <source>
        <dbReference type="ARBA" id="ARBA00022692"/>
    </source>
</evidence>
<organism evidence="9 10">
    <name type="scientific">Bifidobacterium felsineum</name>
    <dbReference type="NCBI Taxonomy" id="2045440"/>
    <lineage>
        <taxon>Bacteria</taxon>
        <taxon>Bacillati</taxon>
        <taxon>Actinomycetota</taxon>
        <taxon>Actinomycetes</taxon>
        <taxon>Bifidobacteriales</taxon>
        <taxon>Bifidobacteriaceae</taxon>
        <taxon>Bifidobacterium</taxon>
    </lineage>
</organism>
<evidence type="ECO:0000313" key="10">
    <source>
        <dbReference type="Proteomes" id="UP000229239"/>
    </source>
</evidence>
<sequence length="277" mass="31094">MNSHKPIRHAVMTVLGLLFAAAYFFPFYWMVNSALKPRSEIMTSTPLFWPKHITMQNFVVAITQTNFMINLKNSLIVVFSAVVFSVIFAFFACYALTRFCFRGRAAFMVGILVIQMLPGTAMLIPQFLVFNQLGLLNTYLGLILAYVSAVLPFSIWNLRNFFLNIPIEVEEAAMIDGANTWQILWHITFPLLVPGLVSTSIFAFISAWNDYLTAYTFMKDQSMYTLPVWLASFTTPRGVDYGSQMAAATLFSLPVVIVFLLVQRKVTEGAALGAVKG</sequence>
<evidence type="ECO:0000256" key="7">
    <source>
        <dbReference type="RuleBase" id="RU363032"/>
    </source>
</evidence>
<feature type="transmembrane region" description="Helical" evidence="7">
    <location>
        <begin position="75"/>
        <end position="96"/>
    </location>
</feature>
<evidence type="ECO:0000259" key="8">
    <source>
        <dbReference type="PROSITE" id="PS50928"/>
    </source>
</evidence>
<feature type="transmembrane region" description="Helical" evidence="7">
    <location>
        <begin position="183"/>
        <end position="208"/>
    </location>
</feature>
<keyword evidence="5 7" id="KW-1133">Transmembrane helix</keyword>
<evidence type="ECO:0000256" key="5">
    <source>
        <dbReference type="ARBA" id="ARBA00022989"/>
    </source>
</evidence>
<dbReference type="PANTHER" id="PTHR32243">
    <property type="entry name" value="MALTOSE TRANSPORT SYSTEM PERMEASE-RELATED"/>
    <property type="match status" value="1"/>
</dbReference>
<comment type="subcellular location">
    <subcellularLocation>
        <location evidence="1 7">Cell membrane</location>
        <topology evidence="1 7">Multi-pass membrane protein</topology>
    </subcellularLocation>
</comment>
<keyword evidence="6 7" id="KW-0472">Membrane</keyword>
<feature type="transmembrane region" description="Helical" evidence="7">
    <location>
        <begin position="12"/>
        <end position="31"/>
    </location>
</feature>
<dbReference type="InterPro" id="IPR035906">
    <property type="entry name" value="MetI-like_sf"/>
</dbReference>
<dbReference type="Proteomes" id="UP000229239">
    <property type="component" value="Unassembled WGS sequence"/>
</dbReference>
<dbReference type="CDD" id="cd06261">
    <property type="entry name" value="TM_PBP2"/>
    <property type="match status" value="1"/>
</dbReference>
<evidence type="ECO:0000256" key="2">
    <source>
        <dbReference type="ARBA" id="ARBA00022448"/>
    </source>
</evidence>
<keyword evidence="3" id="KW-1003">Cell membrane</keyword>
<dbReference type="GO" id="GO:0005886">
    <property type="term" value="C:plasma membrane"/>
    <property type="evidence" value="ECO:0007669"/>
    <property type="project" value="UniProtKB-SubCell"/>
</dbReference>
<feature type="domain" description="ABC transmembrane type-1" evidence="8">
    <location>
        <begin position="71"/>
        <end position="262"/>
    </location>
</feature>
<keyword evidence="4 7" id="KW-0812">Transmembrane</keyword>
<feature type="transmembrane region" description="Helical" evidence="7">
    <location>
        <begin position="139"/>
        <end position="162"/>
    </location>
</feature>
<evidence type="ECO:0000256" key="3">
    <source>
        <dbReference type="ARBA" id="ARBA00022475"/>
    </source>
</evidence>
<keyword evidence="2 7" id="KW-0813">Transport</keyword>
<accession>A0A2M9HLA0</accession>